<evidence type="ECO:0000313" key="8">
    <source>
        <dbReference type="Proteomes" id="UP001157974"/>
    </source>
</evidence>
<evidence type="ECO:0000256" key="6">
    <source>
        <dbReference type="SAM" id="Phobius"/>
    </source>
</evidence>
<organism evidence="7 8">
    <name type="scientific">Rhodosorus marinus</name>
    <dbReference type="NCBI Taxonomy" id="101924"/>
    <lineage>
        <taxon>Eukaryota</taxon>
        <taxon>Rhodophyta</taxon>
        <taxon>Stylonematophyceae</taxon>
        <taxon>Stylonematales</taxon>
        <taxon>Stylonemataceae</taxon>
        <taxon>Rhodosorus</taxon>
    </lineage>
</organism>
<gene>
    <name evidence="7" type="ORF">NDN08_002437</name>
</gene>
<evidence type="ECO:0000256" key="2">
    <source>
        <dbReference type="ARBA" id="ARBA00022692"/>
    </source>
</evidence>
<dbReference type="GO" id="GO:0005741">
    <property type="term" value="C:mitochondrial outer membrane"/>
    <property type="evidence" value="ECO:0007669"/>
    <property type="project" value="TreeGrafter"/>
</dbReference>
<keyword evidence="4" id="KW-0496">Mitochondrion</keyword>
<keyword evidence="8" id="KW-1185">Reference proteome</keyword>
<evidence type="ECO:0000256" key="4">
    <source>
        <dbReference type="ARBA" id="ARBA00023128"/>
    </source>
</evidence>
<dbReference type="EMBL" id="JAMWBK010000004">
    <property type="protein sequence ID" value="KAJ8905936.1"/>
    <property type="molecule type" value="Genomic_DNA"/>
</dbReference>
<evidence type="ECO:0000256" key="3">
    <source>
        <dbReference type="ARBA" id="ARBA00022989"/>
    </source>
</evidence>
<evidence type="ECO:0000313" key="7">
    <source>
        <dbReference type="EMBL" id="KAJ8905936.1"/>
    </source>
</evidence>
<dbReference type="Proteomes" id="UP001157974">
    <property type="component" value="Unassembled WGS sequence"/>
</dbReference>
<evidence type="ECO:0008006" key="9">
    <source>
        <dbReference type="Google" id="ProtNLM"/>
    </source>
</evidence>
<accession>A0AAV8UZH5</accession>
<keyword evidence="3 6" id="KW-1133">Transmembrane helix</keyword>
<keyword evidence="5 6" id="KW-0472">Membrane</keyword>
<dbReference type="AlphaFoldDB" id="A0AAV8UZH5"/>
<proteinExistence type="predicted"/>
<evidence type="ECO:0000256" key="1">
    <source>
        <dbReference type="ARBA" id="ARBA00004225"/>
    </source>
</evidence>
<protein>
    <recommendedName>
        <fullName evidence="9">Nuclear control of ATPase protein 2</fullName>
    </recommendedName>
</protein>
<feature type="transmembrane region" description="Helical" evidence="6">
    <location>
        <begin position="414"/>
        <end position="435"/>
    </location>
</feature>
<keyword evidence="2 6" id="KW-0812">Transmembrane</keyword>
<evidence type="ECO:0000256" key="5">
    <source>
        <dbReference type="ARBA" id="ARBA00023136"/>
    </source>
</evidence>
<name>A0AAV8UZH5_9RHOD</name>
<reference evidence="7 8" key="1">
    <citation type="journal article" date="2023" name="Nat. Commun.">
        <title>Origin of minicircular mitochondrial genomes in red algae.</title>
        <authorList>
            <person name="Lee Y."/>
            <person name="Cho C.H."/>
            <person name="Lee Y.M."/>
            <person name="Park S.I."/>
            <person name="Yang J.H."/>
            <person name="West J.A."/>
            <person name="Bhattacharya D."/>
            <person name="Yoon H.S."/>
        </authorList>
    </citation>
    <scope>NUCLEOTIDE SEQUENCE [LARGE SCALE GENOMIC DNA]</scope>
    <source>
        <strain evidence="7 8">CCMP1338</strain>
        <tissue evidence="7">Whole cell</tissue>
    </source>
</reference>
<sequence>MIQQALKRNIFWCSGRRGPETVVGGGSEPGFIKLRQSRKFFRALRESDLPLLIPLESTPFEPGEDGMSESAERALEQIDHFLRCVGVFIDSCVDGLATLSAERRYWQYCLRRPIWYLVQAHTEKLYQVPISGWRKFSERTISQRLQSLEALDAVLCRLVGEIHRAVSVLKLGSEVWTDVETKTKQIRAHILAMIDAVSDADLERLQFMSVDKVSPGSDVAMADFEETIQSNTHAIRNCVVQISSIPRWWRRNWLPVTTAVMAGVGVTVAYYKLTKGDSDGFSRWVLSRGEFAKDFINDRMVDPLLHIYLDLVSESDDTEKQVKSAADARESLHTMILDFVKTKSTDPSHLESAKLGDMTLVMKTIEEQMAHPFRNMVAGYLTQAMLIQVQRIMVQLEEDMTSVKQLMRANEINLWISSLAPAGIIMVLLGWVMTLSNRRLMRERTIDKMSSTIRGAVALHDIDRSLQLYSSCADPEKLNDENWLMCNTRILVQVAILEQALLNYMNRHGKTGESRSLLLEDLETLRLYLITPKTKLETLSRMRHSFMAIQEMKL</sequence>
<comment type="caution">
    <text evidence="7">The sequence shown here is derived from an EMBL/GenBank/DDBJ whole genome shotgun (WGS) entry which is preliminary data.</text>
</comment>
<dbReference type="PANTHER" id="PTHR28234">
    <property type="entry name" value="NUCLEAR CONTROL OF ATPASE PROTEIN 2"/>
    <property type="match status" value="1"/>
</dbReference>
<dbReference type="Pfam" id="PF08637">
    <property type="entry name" value="NCA2"/>
    <property type="match status" value="1"/>
</dbReference>
<dbReference type="InterPro" id="IPR013946">
    <property type="entry name" value="NCA2-like"/>
</dbReference>
<dbReference type="PANTHER" id="PTHR28234:SF1">
    <property type="entry name" value="NUCLEAR CONTROL OF ATPASE PROTEIN 2"/>
    <property type="match status" value="1"/>
</dbReference>
<comment type="subcellular location">
    <subcellularLocation>
        <location evidence="1">Mitochondrion membrane</location>
        <topology evidence="1">Multi-pass membrane protein</topology>
    </subcellularLocation>
</comment>